<evidence type="ECO:0000313" key="2">
    <source>
        <dbReference type="EMBL" id="KAK6756636.1"/>
    </source>
</evidence>
<comment type="caution">
    <text evidence="2">The sequence shown here is derived from an EMBL/GenBank/DDBJ whole genome shotgun (WGS) entry which is preliminary data.</text>
</comment>
<evidence type="ECO:0000313" key="3">
    <source>
        <dbReference type="Proteomes" id="UP001303046"/>
    </source>
</evidence>
<dbReference type="EMBL" id="JAVFWL010000005">
    <property type="protein sequence ID" value="KAK6756636.1"/>
    <property type="molecule type" value="Genomic_DNA"/>
</dbReference>
<feature type="chain" id="PRO_5046694418" description="ZP domain-containing protein" evidence="1">
    <location>
        <begin position="19"/>
        <end position="319"/>
    </location>
</feature>
<dbReference type="InterPro" id="IPR011050">
    <property type="entry name" value="Pectin_lyase_fold/virulence"/>
</dbReference>
<reference evidence="2 3" key="1">
    <citation type="submission" date="2023-08" db="EMBL/GenBank/DDBJ databases">
        <title>A Necator americanus chromosomal reference genome.</title>
        <authorList>
            <person name="Ilik V."/>
            <person name="Petrzelkova K.J."/>
            <person name="Pardy F."/>
            <person name="Fuh T."/>
            <person name="Niatou-Singa F.S."/>
            <person name="Gouil Q."/>
            <person name="Baker L."/>
            <person name="Ritchie M.E."/>
            <person name="Jex A.R."/>
            <person name="Gazzola D."/>
            <person name="Li H."/>
            <person name="Toshio Fujiwara R."/>
            <person name="Zhan B."/>
            <person name="Aroian R.V."/>
            <person name="Pafco B."/>
            <person name="Schwarz E.M."/>
        </authorList>
    </citation>
    <scope>NUCLEOTIDE SEQUENCE [LARGE SCALE GENOMIC DNA]</scope>
    <source>
        <strain evidence="2 3">Aroian</strain>
        <tissue evidence="2">Whole animal</tissue>
    </source>
</reference>
<feature type="signal peptide" evidence="1">
    <location>
        <begin position="1"/>
        <end position="18"/>
    </location>
</feature>
<sequence length="319" mass="36079">MPARYWFLTLLLLREVAASFLRVESGRQRVLIDERDPYVGFYTQIKLHEPTCISAVRIHCLKPLTGAEEIDILYSECDYDHWKVAHYTNTKETFVLKDEVVARQLSISSPFLLSIVDVQVESCSHRNTTLPADRCLPSRIHPRRHGQHRASIRASDYRRQRRKRSIEYVIPAVYRTDASPYEIPVDVVIPHDRTIVVQPGVTLRFGDEAGFTVHGVLIVNGTKSAPVIFEPHGDHWKGIEFINAVQPSQFSFTNISGSVLGITVRSGTPPSVDNVMSMSNQYGFDIKTTSNVRITKSSALNNEKTGFRILTKVVDELTT</sequence>
<gene>
    <name evidence="2" type="primary">Necator_chrV.g19618</name>
    <name evidence="2" type="ORF">RB195_014826</name>
</gene>
<dbReference type="Proteomes" id="UP001303046">
    <property type="component" value="Unassembled WGS sequence"/>
</dbReference>
<dbReference type="SUPFAM" id="SSF51126">
    <property type="entry name" value="Pectin lyase-like"/>
    <property type="match status" value="1"/>
</dbReference>
<keyword evidence="3" id="KW-1185">Reference proteome</keyword>
<proteinExistence type="predicted"/>
<organism evidence="2 3">
    <name type="scientific">Necator americanus</name>
    <name type="common">Human hookworm</name>
    <dbReference type="NCBI Taxonomy" id="51031"/>
    <lineage>
        <taxon>Eukaryota</taxon>
        <taxon>Metazoa</taxon>
        <taxon>Ecdysozoa</taxon>
        <taxon>Nematoda</taxon>
        <taxon>Chromadorea</taxon>
        <taxon>Rhabditida</taxon>
        <taxon>Rhabditina</taxon>
        <taxon>Rhabditomorpha</taxon>
        <taxon>Strongyloidea</taxon>
        <taxon>Ancylostomatidae</taxon>
        <taxon>Bunostominae</taxon>
        <taxon>Necator</taxon>
    </lineage>
</organism>
<evidence type="ECO:0008006" key="4">
    <source>
        <dbReference type="Google" id="ProtNLM"/>
    </source>
</evidence>
<name>A0ABR1E1W0_NECAM</name>
<keyword evidence="1" id="KW-0732">Signal</keyword>
<evidence type="ECO:0000256" key="1">
    <source>
        <dbReference type="SAM" id="SignalP"/>
    </source>
</evidence>
<protein>
    <recommendedName>
        <fullName evidence="4">ZP domain-containing protein</fullName>
    </recommendedName>
</protein>
<accession>A0ABR1E1W0</accession>